<keyword evidence="2" id="KW-1185">Reference proteome</keyword>
<dbReference type="EMBL" id="JACHIE010000019">
    <property type="protein sequence ID" value="MBB6458380.1"/>
    <property type="molecule type" value="Genomic_DNA"/>
</dbReference>
<dbReference type="Proteomes" id="UP000578000">
    <property type="component" value="Unassembled WGS sequence"/>
</dbReference>
<organism evidence="1 2">
    <name type="scientific">Acetobacter lovaniensis</name>
    <dbReference type="NCBI Taxonomy" id="104100"/>
    <lineage>
        <taxon>Bacteria</taxon>
        <taxon>Pseudomonadati</taxon>
        <taxon>Pseudomonadota</taxon>
        <taxon>Alphaproteobacteria</taxon>
        <taxon>Acetobacterales</taxon>
        <taxon>Acetobacteraceae</taxon>
        <taxon>Acetobacter</taxon>
    </lineage>
</organism>
<dbReference type="AlphaFoldDB" id="A0A841QIH1"/>
<sequence length="138" mass="15142">MSFSFLSGVEFVDEKEKPKGASPRDKFITNVDQQIKSYESSAEGKKHSVTTGKKTREVRLWFSSTDNENFIGDLRFAGMKIEIPGKKGKSIKVTGGIPGLIAFLGQVKEAAIKGELDKEINRLHAAVKARRAGKTTAQ</sequence>
<proteinExistence type="predicted"/>
<gene>
    <name evidence="1" type="ORF">HNR55_002987</name>
</gene>
<comment type="caution">
    <text evidence="1">The sequence shown here is derived from an EMBL/GenBank/DDBJ whole genome shotgun (WGS) entry which is preliminary data.</text>
</comment>
<evidence type="ECO:0000313" key="2">
    <source>
        <dbReference type="Proteomes" id="UP000578000"/>
    </source>
</evidence>
<protein>
    <submittedName>
        <fullName evidence="1">Uncharacterized protein</fullName>
    </submittedName>
</protein>
<accession>A0A841QIH1</accession>
<name>A0A841QIH1_9PROT</name>
<reference evidence="1 2" key="1">
    <citation type="submission" date="2020-08" db="EMBL/GenBank/DDBJ databases">
        <title>Genomic Encyclopedia of Type Strains, Phase IV (KMG-IV): sequencing the most valuable type-strain genomes for metagenomic binning, comparative biology and taxonomic classification.</title>
        <authorList>
            <person name="Goeker M."/>
        </authorList>
    </citation>
    <scope>NUCLEOTIDE SEQUENCE [LARGE SCALE GENOMIC DNA]</scope>
    <source>
        <strain evidence="1 2">DSM 4491</strain>
    </source>
</reference>
<dbReference type="RefSeq" id="WP_166116546.1">
    <property type="nucleotide sequence ID" value="NZ_BAABDB010000030.1"/>
</dbReference>
<evidence type="ECO:0000313" key="1">
    <source>
        <dbReference type="EMBL" id="MBB6458380.1"/>
    </source>
</evidence>